<dbReference type="EMBL" id="JBBJCI010000367">
    <property type="protein sequence ID" value="KAK7232675.1"/>
    <property type="molecule type" value="Genomic_DNA"/>
</dbReference>
<dbReference type="InterPro" id="IPR036865">
    <property type="entry name" value="CRAL-TRIO_dom_sf"/>
</dbReference>
<sequence length="240" mass="26360">MRVRNRASRLNLGEARSGQRFPGLEDTTYAKFLTARNDDADAASEMLGASMRWRRCTGRARAERAAAYWMEKAVAKSPDGKVVVVVVRDLTAPKGGGGLNKLAYPASSPRSSSSTSPSLAKAVIVPADGWFRGLWGVASRFVDAKTRSKIHLLPDHRDLLKHVPYQELLQLGGGSRHRFSLADVEGLPKEWGEYHQRQQQMQQQQQALPPPPPRGPPPPPPPPLAAAAGARARRRATHIW</sequence>
<proteinExistence type="predicted"/>
<name>A0ABR1FKT0_AURAN</name>
<dbReference type="Proteomes" id="UP001363151">
    <property type="component" value="Unassembled WGS sequence"/>
</dbReference>
<dbReference type="Pfam" id="PF00650">
    <property type="entry name" value="CRAL_TRIO"/>
    <property type="match status" value="1"/>
</dbReference>
<dbReference type="CDD" id="cd00170">
    <property type="entry name" value="SEC14"/>
    <property type="match status" value="1"/>
</dbReference>
<protein>
    <recommendedName>
        <fullName evidence="2">CRAL-TRIO domain-containing protein</fullName>
    </recommendedName>
</protein>
<gene>
    <name evidence="3" type="ORF">SO694_00035353</name>
</gene>
<feature type="region of interest" description="Disordered" evidence="1">
    <location>
        <begin position="193"/>
        <end position="240"/>
    </location>
</feature>
<feature type="compositionally biased region" description="Pro residues" evidence="1">
    <location>
        <begin position="208"/>
        <end position="224"/>
    </location>
</feature>
<dbReference type="InterPro" id="IPR036273">
    <property type="entry name" value="CRAL/TRIO_N_dom_sf"/>
</dbReference>
<comment type="caution">
    <text evidence="3">The sequence shown here is derived from an EMBL/GenBank/DDBJ whole genome shotgun (WGS) entry which is preliminary data.</text>
</comment>
<accession>A0ABR1FKT0</accession>
<evidence type="ECO:0000259" key="2">
    <source>
        <dbReference type="PROSITE" id="PS50191"/>
    </source>
</evidence>
<feature type="domain" description="CRAL-TRIO" evidence="2">
    <location>
        <begin position="117"/>
        <end position="180"/>
    </location>
</feature>
<keyword evidence="4" id="KW-1185">Reference proteome</keyword>
<evidence type="ECO:0000313" key="4">
    <source>
        <dbReference type="Proteomes" id="UP001363151"/>
    </source>
</evidence>
<feature type="compositionally biased region" description="Basic residues" evidence="1">
    <location>
        <begin position="231"/>
        <end position="240"/>
    </location>
</feature>
<reference evidence="3 4" key="1">
    <citation type="submission" date="2024-03" db="EMBL/GenBank/DDBJ databases">
        <title>Aureococcus anophagefferens CCMP1851 and Kratosvirus quantuckense: Draft genome of a second virus-susceptible host strain in the model system.</title>
        <authorList>
            <person name="Chase E."/>
            <person name="Truchon A.R."/>
            <person name="Schepens W."/>
            <person name="Wilhelm S.W."/>
        </authorList>
    </citation>
    <scope>NUCLEOTIDE SEQUENCE [LARGE SCALE GENOMIC DNA]</scope>
    <source>
        <strain evidence="3 4">CCMP1851</strain>
    </source>
</reference>
<dbReference type="SUPFAM" id="SSF46938">
    <property type="entry name" value="CRAL/TRIO N-terminal domain"/>
    <property type="match status" value="1"/>
</dbReference>
<organism evidence="3 4">
    <name type="scientific">Aureococcus anophagefferens</name>
    <name type="common">Harmful bloom alga</name>
    <dbReference type="NCBI Taxonomy" id="44056"/>
    <lineage>
        <taxon>Eukaryota</taxon>
        <taxon>Sar</taxon>
        <taxon>Stramenopiles</taxon>
        <taxon>Ochrophyta</taxon>
        <taxon>Pelagophyceae</taxon>
        <taxon>Pelagomonadales</taxon>
        <taxon>Pelagomonadaceae</taxon>
        <taxon>Aureococcus</taxon>
    </lineage>
</organism>
<dbReference type="Gene3D" id="3.40.525.10">
    <property type="entry name" value="CRAL-TRIO lipid binding domain"/>
    <property type="match status" value="1"/>
</dbReference>
<dbReference type="SUPFAM" id="SSF52087">
    <property type="entry name" value="CRAL/TRIO domain"/>
    <property type="match status" value="1"/>
</dbReference>
<evidence type="ECO:0000313" key="3">
    <source>
        <dbReference type="EMBL" id="KAK7232675.1"/>
    </source>
</evidence>
<feature type="compositionally biased region" description="Low complexity" evidence="1">
    <location>
        <begin position="197"/>
        <end position="207"/>
    </location>
</feature>
<dbReference type="InterPro" id="IPR001251">
    <property type="entry name" value="CRAL-TRIO_dom"/>
</dbReference>
<evidence type="ECO:0000256" key="1">
    <source>
        <dbReference type="SAM" id="MobiDB-lite"/>
    </source>
</evidence>
<dbReference type="PROSITE" id="PS50191">
    <property type="entry name" value="CRAL_TRIO"/>
    <property type="match status" value="1"/>
</dbReference>